<organism evidence="2 3">
    <name type="scientific">Pseudooceanicola pacificus</name>
    <dbReference type="NCBI Taxonomy" id="2676438"/>
    <lineage>
        <taxon>Bacteria</taxon>
        <taxon>Pseudomonadati</taxon>
        <taxon>Pseudomonadota</taxon>
        <taxon>Alphaproteobacteria</taxon>
        <taxon>Rhodobacterales</taxon>
        <taxon>Paracoccaceae</taxon>
        <taxon>Pseudooceanicola</taxon>
    </lineage>
</organism>
<dbReference type="RefSeq" id="WP_160382057.1">
    <property type="nucleotide sequence ID" value="NZ_WNXQ01000003.1"/>
</dbReference>
<comment type="caution">
    <text evidence="2">The sequence shown here is derived from an EMBL/GenBank/DDBJ whole genome shotgun (WGS) entry which is preliminary data.</text>
</comment>
<accession>A0A844W206</accession>
<evidence type="ECO:0000313" key="3">
    <source>
        <dbReference type="Proteomes" id="UP000443843"/>
    </source>
</evidence>
<dbReference type="GO" id="GO:0004497">
    <property type="term" value="F:monooxygenase activity"/>
    <property type="evidence" value="ECO:0007669"/>
    <property type="project" value="UniProtKB-KW"/>
</dbReference>
<gene>
    <name evidence="2" type="ORF">GLS40_07165</name>
</gene>
<dbReference type="Gene3D" id="3.30.70.100">
    <property type="match status" value="1"/>
</dbReference>
<dbReference type="Proteomes" id="UP000443843">
    <property type="component" value="Unassembled WGS sequence"/>
</dbReference>
<keyword evidence="2" id="KW-0503">Monooxygenase</keyword>
<name>A0A844W206_9RHOB</name>
<dbReference type="EMBL" id="WNXQ01000003">
    <property type="protein sequence ID" value="MWB77797.1"/>
    <property type="molecule type" value="Genomic_DNA"/>
</dbReference>
<evidence type="ECO:0000313" key="2">
    <source>
        <dbReference type="EMBL" id="MWB77797.1"/>
    </source>
</evidence>
<evidence type="ECO:0000256" key="1">
    <source>
        <dbReference type="SAM" id="MobiDB-lite"/>
    </source>
</evidence>
<proteinExistence type="predicted"/>
<keyword evidence="3" id="KW-1185">Reference proteome</keyword>
<dbReference type="InterPro" id="IPR011008">
    <property type="entry name" value="Dimeric_a/b-barrel"/>
</dbReference>
<protein>
    <submittedName>
        <fullName evidence="2">Monooxygenase</fullName>
    </submittedName>
</protein>
<reference evidence="2 3" key="1">
    <citation type="submission" date="2019-11" db="EMBL/GenBank/DDBJ databases">
        <title>Pseudooceanicola pacifica sp. nov., isolated from deep-sea sediment of the Pacific Ocean.</title>
        <authorList>
            <person name="Lyu L."/>
        </authorList>
    </citation>
    <scope>NUCLEOTIDE SEQUENCE [LARGE SCALE GENOMIC DNA]</scope>
    <source>
        <strain evidence="2 3">216_PA32_1</strain>
    </source>
</reference>
<dbReference type="SUPFAM" id="SSF54909">
    <property type="entry name" value="Dimeric alpha+beta barrel"/>
    <property type="match status" value="1"/>
</dbReference>
<dbReference type="AlphaFoldDB" id="A0A844W206"/>
<keyword evidence="2" id="KW-0560">Oxidoreductase</keyword>
<sequence>MILALVQIPLSGPKRDHDAVAAQSLVSARFFRAVPGLRRKYYLNSEQGGGGVYEFATREDALAWFDGGWADWMQGRFGARPVLTLFDVPVVLDNVAAEVRVDGATVTPDWPEPPDEALARARPGWPLPTADQ</sequence>
<feature type="region of interest" description="Disordered" evidence="1">
    <location>
        <begin position="105"/>
        <end position="132"/>
    </location>
</feature>